<accession>A0A2S9J2D3</accession>
<reference evidence="7 8" key="1">
    <citation type="submission" date="2018-02" db="EMBL/GenBank/DDBJ databases">
        <title>The draft genome of Sphingobacterium sp. 5JN-11.</title>
        <authorList>
            <person name="Liu L."/>
            <person name="Li L."/>
            <person name="Liang L."/>
            <person name="Zhang X."/>
            <person name="Wang T."/>
        </authorList>
    </citation>
    <scope>NUCLEOTIDE SEQUENCE [LARGE SCALE GENOMIC DNA]</scope>
    <source>
        <strain evidence="7 8">5JN-11</strain>
    </source>
</reference>
<comment type="similarity">
    <text evidence="1">Belongs to the sigma-70 factor family. ECF subfamily.</text>
</comment>
<dbReference type="RefSeq" id="WP_105717381.1">
    <property type="nucleotide sequence ID" value="NZ_PVBQ01000009.1"/>
</dbReference>
<dbReference type="AlphaFoldDB" id="A0A2S9J2D3"/>
<evidence type="ECO:0000259" key="6">
    <source>
        <dbReference type="Pfam" id="PF08281"/>
    </source>
</evidence>
<evidence type="ECO:0000256" key="3">
    <source>
        <dbReference type="ARBA" id="ARBA00023082"/>
    </source>
</evidence>
<dbReference type="InterPro" id="IPR039425">
    <property type="entry name" value="RNA_pol_sigma-70-like"/>
</dbReference>
<proteinExistence type="inferred from homology"/>
<dbReference type="Gene3D" id="1.10.10.10">
    <property type="entry name" value="Winged helix-like DNA-binding domain superfamily/Winged helix DNA-binding domain"/>
    <property type="match status" value="1"/>
</dbReference>
<keyword evidence="2" id="KW-0805">Transcription regulation</keyword>
<dbReference type="SUPFAM" id="SSF88946">
    <property type="entry name" value="Sigma2 domain of RNA polymerase sigma factors"/>
    <property type="match status" value="1"/>
</dbReference>
<dbReference type="InterPro" id="IPR036388">
    <property type="entry name" value="WH-like_DNA-bd_sf"/>
</dbReference>
<feature type="domain" description="RNA polymerase sigma factor 70 region 4 type 2" evidence="6">
    <location>
        <begin position="122"/>
        <end position="173"/>
    </location>
</feature>
<evidence type="ECO:0000256" key="1">
    <source>
        <dbReference type="ARBA" id="ARBA00010641"/>
    </source>
</evidence>
<evidence type="ECO:0000313" key="8">
    <source>
        <dbReference type="Proteomes" id="UP000239711"/>
    </source>
</evidence>
<dbReference type="InterPro" id="IPR013325">
    <property type="entry name" value="RNA_pol_sigma_r2"/>
</dbReference>
<dbReference type="InterPro" id="IPR014284">
    <property type="entry name" value="RNA_pol_sigma-70_dom"/>
</dbReference>
<gene>
    <name evidence="7" type="ORF">C5745_12670</name>
</gene>
<dbReference type="Proteomes" id="UP000239711">
    <property type="component" value="Unassembled WGS sequence"/>
</dbReference>
<comment type="caution">
    <text evidence="7">The sequence shown here is derived from an EMBL/GenBank/DDBJ whole genome shotgun (WGS) entry which is preliminary data.</text>
</comment>
<dbReference type="InterPro" id="IPR013324">
    <property type="entry name" value="RNA_pol_sigma_r3/r4-like"/>
</dbReference>
<keyword evidence="8" id="KW-1185">Reference proteome</keyword>
<protein>
    <recommendedName>
        <fullName evidence="9">Sigma-70 family RNA polymerase sigma factor</fullName>
    </recommendedName>
</protein>
<keyword evidence="3" id="KW-0731">Sigma factor</keyword>
<feature type="domain" description="RNA polymerase sigma-70 region 2" evidence="5">
    <location>
        <begin position="23"/>
        <end position="85"/>
    </location>
</feature>
<dbReference type="PANTHER" id="PTHR43133">
    <property type="entry name" value="RNA POLYMERASE ECF-TYPE SIGMA FACTO"/>
    <property type="match status" value="1"/>
</dbReference>
<evidence type="ECO:0008006" key="9">
    <source>
        <dbReference type="Google" id="ProtNLM"/>
    </source>
</evidence>
<dbReference type="GO" id="GO:0003677">
    <property type="term" value="F:DNA binding"/>
    <property type="evidence" value="ECO:0007669"/>
    <property type="project" value="InterPro"/>
</dbReference>
<evidence type="ECO:0000259" key="5">
    <source>
        <dbReference type="Pfam" id="PF04542"/>
    </source>
</evidence>
<dbReference type="Gene3D" id="1.10.1740.10">
    <property type="match status" value="1"/>
</dbReference>
<organism evidence="7 8">
    <name type="scientific">Sphingobacterium haloxyli</name>
    <dbReference type="NCBI Taxonomy" id="2100533"/>
    <lineage>
        <taxon>Bacteria</taxon>
        <taxon>Pseudomonadati</taxon>
        <taxon>Bacteroidota</taxon>
        <taxon>Sphingobacteriia</taxon>
        <taxon>Sphingobacteriales</taxon>
        <taxon>Sphingobacteriaceae</taxon>
        <taxon>Sphingobacterium</taxon>
    </lineage>
</organism>
<dbReference type="GO" id="GO:0016987">
    <property type="term" value="F:sigma factor activity"/>
    <property type="evidence" value="ECO:0007669"/>
    <property type="project" value="UniProtKB-KW"/>
</dbReference>
<dbReference type="PANTHER" id="PTHR43133:SF46">
    <property type="entry name" value="RNA POLYMERASE SIGMA-70 FACTOR ECF SUBFAMILY"/>
    <property type="match status" value="1"/>
</dbReference>
<dbReference type="Pfam" id="PF04542">
    <property type="entry name" value="Sigma70_r2"/>
    <property type="match status" value="1"/>
</dbReference>
<dbReference type="SUPFAM" id="SSF88659">
    <property type="entry name" value="Sigma3 and sigma4 domains of RNA polymerase sigma factors"/>
    <property type="match status" value="1"/>
</dbReference>
<dbReference type="NCBIfam" id="TIGR02937">
    <property type="entry name" value="sigma70-ECF"/>
    <property type="match status" value="1"/>
</dbReference>
<dbReference type="CDD" id="cd06171">
    <property type="entry name" value="Sigma70_r4"/>
    <property type="match status" value="1"/>
</dbReference>
<evidence type="ECO:0000256" key="2">
    <source>
        <dbReference type="ARBA" id="ARBA00023015"/>
    </source>
</evidence>
<evidence type="ECO:0000313" key="7">
    <source>
        <dbReference type="EMBL" id="PRD46946.1"/>
    </source>
</evidence>
<dbReference type="Pfam" id="PF08281">
    <property type="entry name" value="Sigma70_r4_2"/>
    <property type="match status" value="1"/>
</dbReference>
<evidence type="ECO:0000256" key="4">
    <source>
        <dbReference type="ARBA" id="ARBA00023163"/>
    </source>
</evidence>
<dbReference type="InterPro" id="IPR013249">
    <property type="entry name" value="RNA_pol_sigma70_r4_t2"/>
</dbReference>
<name>A0A2S9J2D3_9SPHI</name>
<sequence>MSTIIEAQWNDFIAGDRSAFEQIYRSLLPHLYEYGMRRTADETLVKDVIQDLFVKLWETREKLSGIASPKHYLLVALKNGLLNAQLRGDRLSLISEKEEFALTFNLESQIIKTEDERIKAAKLVQALEQLTAKQREVIYLRYFEELSYEEISTLTNISVKSLYKLNHRAMEALKEFLTLPKADIIALLSLLKFIYS</sequence>
<dbReference type="EMBL" id="PVBQ01000009">
    <property type="protein sequence ID" value="PRD46946.1"/>
    <property type="molecule type" value="Genomic_DNA"/>
</dbReference>
<keyword evidence="4" id="KW-0804">Transcription</keyword>
<dbReference type="OrthoDB" id="9150024at2"/>
<dbReference type="InterPro" id="IPR007627">
    <property type="entry name" value="RNA_pol_sigma70_r2"/>
</dbReference>
<dbReference type="GO" id="GO:0006352">
    <property type="term" value="P:DNA-templated transcription initiation"/>
    <property type="evidence" value="ECO:0007669"/>
    <property type="project" value="InterPro"/>
</dbReference>